<evidence type="ECO:0000313" key="2">
    <source>
        <dbReference type="EMBL" id="QHU31484.1"/>
    </source>
</evidence>
<name>A0A6C0LPI6_9ZZZZ</name>
<organism evidence="2">
    <name type="scientific">viral metagenome</name>
    <dbReference type="NCBI Taxonomy" id="1070528"/>
    <lineage>
        <taxon>unclassified sequences</taxon>
        <taxon>metagenomes</taxon>
        <taxon>organismal metagenomes</taxon>
    </lineage>
</organism>
<accession>A0A6C0LPI6</accession>
<protein>
    <submittedName>
        <fullName evidence="2">Uncharacterized protein</fullName>
    </submittedName>
</protein>
<reference evidence="2" key="1">
    <citation type="journal article" date="2020" name="Nature">
        <title>Giant virus diversity and host interactions through global metagenomics.</title>
        <authorList>
            <person name="Schulz F."/>
            <person name="Roux S."/>
            <person name="Paez-Espino D."/>
            <person name="Jungbluth S."/>
            <person name="Walsh D.A."/>
            <person name="Denef V.J."/>
            <person name="McMahon K.D."/>
            <person name="Konstantinidis K.T."/>
            <person name="Eloe-Fadrosh E.A."/>
            <person name="Kyrpides N.C."/>
            <person name="Woyke T."/>
        </authorList>
    </citation>
    <scope>NUCLEOTIDE SEQUENCE</scope>
    <source>
        <strain evidence="2">GVMAG-M-3300027963-21</strain>
    </source>
</reference>
<evidence type="ECO:0000256" key="1">
    <source>
        <dbReference type="SAM" id="Phobius"/>
    </source>
</evidence>
<keyword evidence="1" id="KW-0472">Membrane</keyword>
<keyword evidence="1" id="KW-1133">Transmembrane helix</keyword>
<dbReference type="EMBL" id="MN740528">
    <property type="protein sequence ID" value="QHU31484.1"/>
    <property type="molecule type" value="Genomic_DNA"/>
</dbReference>
<proteinExistence type="predicted"/>
<dbReference type="AlphaFoldDB" id="A0A6C0LPI6"/>
<feature type="transmembrane region" description="Helical" evidence="1">
    <location>
        <begin position="6"/>
        <end position="31"/>
    </location>
</feature>
<sequence>MLGWKINWFLITLSEMTVLYLLTMLVIKYLYMEVLIHLQQHHHTDLVSLRVLQTITQEEVICSMW</sequence>
<keyword evidence="1" id="KW-0812">Transmembrane</keyword>